<keyword evidence="3" id="KW-1185">Reference proteome</keyword>
<dbReference type="InterPro" id="IPR002731">
    <property type="entry name" value="ATPase_BadF"/>
</dbReference>
<dbReference type="OrthoDB" id="9816014at2"/>
<dbReference type="InterPro" id="IPR052519">
    <property type="entry name" value="Euk-type_GlcNAc_Kinase"/>
</dbReference>
<gene>
    <name evidence="2" type="ORF">AT746_16505</name>
</gene>
<dbReference type="InterPro" id="IPR043129">
    <property type="entry name" value="ATPase_NBD"/>
</dbReference>
<dbReference type="KEGG" id="lal:AT746_16505"/>
<accession>A0A0U2ZN48</accession>
<dbReference type="RefSeq" id="WP_062482588.1">
    <property type="nucleotide sequence ID" value="NZ_CP013650.1"/>
</dbReference>
<evidence type="ECO:0000313" key="3">
    <source>
        <dbReference type="Proteomes" id="UP000068447"/>
    </source>
</evidence>
<organism evidence="2 3">
    <name type="scientific">Lacimicrobium alkaliphilum</name>
    <dbReference type="NCBI Taxonomy" id="1526571"/>
    <lineage>
        <taxon>Bacteria</taxon>
        <taxon>Pseudomonadati</taxon>
        <taxon>Pseudomonadota</taxon>
        <taxon>Gammaproteobacteria</taxon>
        <taxon>Alteromonadales</taxon>
        <taxon>Alteromonadaceae</taxon>
        <taxon>Lacimicrobium</taxon>
    </lineage>
</organism>
<proteinExistence type="predicted"/>
<evidence type="ECO:0000259" key="1">
    <source>
        <dbReference type="Pfam" id="PF01869"/>
    </source>
</evidence>
<dbReference type="EMBL" id="CP013650">
    <property type="protein sequence ID" value="ALS99708.1"/>
    <property type="molecule type" value="Genomic_DNA"/>
</dbReference>
<reference evidence="2 3" key="1">
    <citation type="submission" date="2015-12" db="EMBL/GenBank/DDBJ databases">
        <title>Complete genome of Lacimicrobium alkaliphilum KCTC 32984.</title>
        <authorList>
            <person name="Kim S.-G."/>
            <person name="Lee Y.-J."/>
        </authorList>
    </citation>
    <scope>NUCLEOTIDE SEQUENCE [LARGE SCALE GENOMIC DNA]</scope>
    <source>
        <strain evidence="2 3">YelD216</strain>
    </source>
</reference>
<dbReference type="Gene3D" id="3.30.420.40">
    <property type="match status" value="2"/>
</dbReference>
<evidence type="ECO:0000313" key="2">
    <source>
        <dbReference type="EMBL" id="ALS99708.1"/>
    </source>
</evidence>
<feature type="domain" description="ATPase BadF/BadG/BcrA/BcrD type" evidence="1">
    <location>
        <begin position="7"/>
        <end position="254"/>
    </location>
</feature>
<dbReference type="SUPFAM" id="SSF53067">
    <property type="entry name" value="Actin-like ATPase domain"/>
    <property type="match status" value="2"/>
</dbReference>
<dbReference type="PANTHER" id="PTHR43190">
    <property type="entry name" value="N-ACETYL-D-GLUCOSAMINE KINASE"/>
    <property type="match status" value="1"/>
</dbReference>
<dbReference type="AlphaFoldDB" id="A0A0U2ZN48"/>
<dbReference type="PANTHER" id="PTHR43190:SF3">
    <property type="entry name" value="N-ACETYL-D-GLUCOSAMINE KINASE"/>
    <property type="match status" value="1"/>
</dbReference>
<dbReference type="Pfam" id="PF01869">
    <property type="entry name" value="BcrAD_BadFG"/>
    <property type="match status" value="1"/>
</dbReference>
<dbReference type="CDD" id="cd24082">
    <property type="entry name" value="ASKHA_NBD_GspK-like"/>
    <property type="match status" value="1"/>
</dbReference>
<protein>
    <recommendedName>
        <fullName evidence="1">ATPase BadF/BadG/BcrA/BcrD type domain-containing protein</fullName>
    </recommendedName>
</protein>
<name>A0A0U2ZN48_9ALTE</name>
<dbReference type="Proteomes" id="UP000068447">
    <property type="component" value="Chromosome"/>
</dbReference>
<sequence length="299" mass="31440">MKSDYILGVDGGGSKTTARLVHLASGKSWEGRAAASSLSLGLTRSVAVILELARELAFRADCELEQLCVVCGLAGAGERSLANQAHEAMESYFARLEVMTDARTSAYGANGGEPVAVVALGTGSVAMLLDEQGNETMIGGWGLLVGDEGGGARLGVNAINAMLWELDTLGQPESEVGKWLCSQLGNNRSAILYWLRHATATQFAGLVPGIIERLERCQQAKALFESHMQAVERLISATGEHLPVVLTGGLAQISARHLSEPLRARIIPARGNSLDGACILAESLMQPSSSALLTGESEL</sequence>
<dbReference type="STRING" id="1526571.AT746_16505"/>